<evidence type="ECO:0000256" key="1">
    <source>
        <dbReference type="ARBA" id="ARBA00023015"/>
    </source>
</evidence>
<dbReference type="AlphaFoldDB" id="A0A941EDB8"/>
<evidence type="ECO:0000256" key="3">
    <source>
        <dbReference type="ARBA" id="ARBA00023163"/>
    </source>
</evidence>
<comment type="caution">
    <text evidence="5">The sequence shown here is derived from an EMBL/GenBank/DDBJ whole genome shotgun (WGS) entry which is preliminary data.</text>
</comment>
<dbReference type="Proteomes" id="UP000676325">
    <property type="component" value="Unassembled WGS sequence"/>
</dbReference>
<sequence length="326" mass="34429">MRRPSNRVTSTDVAREAGVSQTTVSFVLNDTRGQTIPEETRRRVLEAAKRLDYRPRGSARSLAAGRSDVVLLALPGVPISANLSRFIEQLAAALAENGLSLLTHLVEGHGRPLPDLCAAVDASVVVSLIPLDAETAAAVQRTGAELVHGAAGRAQVELQAIGRLQAGHLIESGRERLGYALPALHATEFRVRERMRGVEAECADRGLAPPLALTVDMDGEQAALVVDEWVRSSVTGVCAYNDEAAMAVLAGMHRRGLSAPDDLAVIGVGDIVAGQVCIPPLTTVAVDYENSGRDLARVVAARLEGETPAESASVTRPRLVRRASAP</sequence>
<feature type="domain" description="HTH lacI-type" evidence="4">
    <location>
        <begin position="8"/>
        <end position="64"/>
    </location>
</feature>
<dbReference type="Gene3D" id="1.10.260.40">
    <property type="entry name" value="lambda repressor-like DNA-binding domains"/>
    <property type="match status" value="1"/>
</dbReference>
<dbReference type="InterPro" id="IPR028082">
    <property type="entry name" value="Peripla_BP_I"/>
</dbReference>
<evidence type="ECO:0000256" key="2">
    <source>
        <dbReference type="ARBA" id="ARBA00023125"/>
    </source>
</evidence>
<dbReference type="InterPro" id="IPR010982">
    <property type="entry name" value="Lambda_DNA-bd_dom_sf"/>
</dbReference>
<organism evidence="5 6">
    <name type="scientific">Actinospica acidithermotolerans</name>
    <dbReference type="NCBI Taxonomy" id="2828514"/>
    <lineage>
        <taxon>Bacteria</taxon>
        <taxon>Bacillati</taxon>
        <taxon>Actinomycetota</taxon>
        <taxon>Actinomycetes</taxon>
        <taxon>Catenulisporales</taxon>
        <taxon>Actinospicaceae</taxon>
        <taxon>Actinospica</taxon>
    </lineage>
</organism>
<dbReference type="Pfam" id="PF00356">
    <property type="entry name" value="LacI"/>
    <property type="match status" value="1"/>
</dbReference>
<dbReference type="Pfam" id="PF13377">
    <property type="entry name" value="Peripla_BP_3"/>
    <property type="match status" value="1"/>
</dbReference>
<keyword evidence="1" id="KW-0805">Transcription regulation</keyword>
<dbReference type="PANTHER" id="PTHR30146:SF153">
    <property type="entry name" value="LACTOSE OPERON REPRESSOR"/>
    <property type="match status" value="1"/>
</dbReference>
<keyword evidence="6" id="KW-1185">Reference proteome</keyword>
<dbReference type="InterPro" id="IPR046335">
    <property type="entry name" value="LacI/GalR-like_sensor"/>
</dbReference>
<keyword evidence="2 5" id="KW-0238">DNA-binding</keyword>
<dbReference type="Gene3D" id="3.40.50.2300">
    <property type="match status" value="1"/>
</dbReference>
<dbReference type="SUPFAM" id="SSF47413">
    <property type="entry name" value="lambda repressor-like DNA-binding domains"/>
    <property type="match status" value="1"/>
</dbReference>
<dbReference type="EMBL" id="JAGSOH010000055">
    <property type="protein sequence ID" value="MBR7828397.1"/>
    <property type="molecule type" value="Genomic_DNA"/>
</dbReference>
<proteinExistence type="predicted"/>
<name>A0A941EDB8_9ACTN</name>
<dbReference type="InterPro" id="IPR000843">
    <property type="entry name" value="HTH_LacI"/>
</dbReference>
<dbReference type="GO" id="GO:0000976">
    <property type="term" value="F:transcription cis-regulatory region binding"/>
    <property type="evidence" value="ECO:0007669"/>
    <property type="project" value="TreeGrafter"/>
</dbReference>
<dbReference type="SUPFAM" id="SSF53822">
    <property type="entry name" value="Periplasmic binding protein-like I"/>
    <property type="match status" value="1"/>
</dbReference>
<keyword evidence="3" id="KW-0804">Transcription</keyword>
<dbReference type="RefSeq" id="WP_212519531.1">
    <property type="nucleotide sequence ID" value="NZ_JAGSOH010000055.1"/>
</dbReference>
<gene>
    <name evidence="5" type="ORF">KDK95_18950</name>
</gene>
<dbReference type="CDD" id="cd01392">
    <property type="entry name" value="HTH_LacI"/>
    <property type="match status" value="1"/>
</dbReference>
<evidence type="ECO:0000313" key="5">
    <source>
        <dbReference type="EMBL" id="MBR7828397.1"/>
    </source>
</evidence>
<evidence type="ECO:0000259" key="4">
    <source>
        <dbReference type="PROSITE" id="PS50932"/>
    </source>
</evidence>
<reference evidence="5" key="1">
    <citation type="submission" date="2021-04" db="EMBL/GenBank/DDBJ databases">
        <title>Genome based classification of Actinospica acidithermotolerans sp. nov., an actinobacterium isolated from an Indonesian hot spring.</title>
        <authorList>
            <person name="Kusuma A.B."/>
            <person name="Putra K.E."/>
            <person name="Nafisah S."/>
            <person name="Loh J."/>
            <person name="Nouioui I."/>
            <person name="Goodfellow M."/>
        </authorList>
    </citation>
    <scope>NUCLEOTIDE SEQUENCE</scope>
    <source>
        <strain evidence="5">MGRD01-02</strain>
    </source>
</reference>
<dbReference type="GO" id="GO:0003700">
    <property type="term" value="F:DNA-binding transcription factor activity"/>
    <property type="evidence" value="ECO:0007669"/>
    <property type="project" value="TreeGrafter"/>
</dbReference>
<dbReference type="PROSITE" id="PS50932">
    <property type="entry name" value="HTH_LACI_2"/>
    <property type="match status" value="1"/>
</dbReference>
<protein>
    <submittedName>
        <fullName evidence="5">LacI family DNA-binding transcriptional regulator</fullName>
    </submittedName>
</protein>
<dbReference type="SMART" id="SM00354">
    <property type="entry name" value="HTH_LACI"/>
    <property type="match status" value="1"/>
</dbReference>
<dbReference type="PANTHER" id="PTHR30146">
    <property type="entry name" value="LACI-RELATED TRANSCRIPTIONAL REPRESSOR"/>
    <property type="match status" value="1"/>
</dbReference>
<evidence type="ECO:0000313" key="6">
    <source>
        <dbReference type="Proteomes" id="UP000676325"/>
    </source>
</evidence>
<accession>A0A941EDB8</accession>